<feature type="coiled-coil region" evidence="2">
    <location>
        <begin position="81"/>
        <end position="129"/>
    </location>
</feature>
<dbReference type="Gene3D" id="1.10.1660.10">
    <property type="match status" value="1"/>
</dbReference>
<dbReference type="CDD" id="cd01109">
    <property type="entry name" value="HTH_YyaN"/>
    <property type="match status" value="1"/>
</dbReference>
<sequence length="140" mass="16287">MTITEVSKKYGLTADTLRYYERIGLIPSVPRNKSGIRDYDEESCQWIELMKCMRKSGVQIDALIQYVSLFQEGDATLDARKNLLIDQRNQLAERMKDMQASLDRLNYKIERYEQSMMAAERNLQRLHEEKTAQDGDGKTA</sequence>
<keyword evidence="2" id="KW-0175">Coiled coil</keyword>
<dbReference type="Proteomes" id="UP001600943">
    <property type="component" value="Unassembled WGS sequence"/>
</dbReference>
<dbReference type="EMBL" id="BAABYW010000001">
    <property type="protein sequence ID" value="GAA6406807.1"/>
    <property type="molecule type" value="Genomic_DNA"/>
</dbReference>
<evidence type="ECO:0000256" key="2">
    <source>
        <dbReference type="SAM" id="Coils"/>
    </source>
</evidence>
<organism evidence="4 5">
    <name type="scientific">Blautia hominis</name>
    <dbReference type="NCBI Taxonomy" id="2025493"/>
    <lineage>
        <taxon>Bacteria</taxon>
        <taxon>Bacillati</taxon>
        <taxon>Bacillota</taxon>
        <taxon>Clostridia</taxon>
        <taxon>Lachnospirales</taxon>
        <taxon>Lachnospiraceae</taxon>
        <taxon>Blautia</taxon>
    </lineage>
</organism>
<dbReference type="SUPFAM" id="SSF46955">
    <property type="entry name" value="Putative DNA-binding domain"/>
    <property type="match status" value="1"/>
</dbReference>
<protein>
    <submittedName>
        <fullName evidence="4">MerR family transcriptional regulator</fullName>
    </submittedName>
</protein>
<reference evidence="4 5" key="1">
    <citation type="submission" date="2024-04" db="EMBL/GenBank/DDBJ databases">
        <title>Defined microbial consortia suppress multidrug-resistant proinflammatory Enterobacteriaceae via ecological control.</title>
        <authorList>
            <person name="Furuichi M."/>
            <person name="Kawaguchi T."/>
            <person name="Pust M."/>
            <person name="Yasuma K."/>
            <person name="Plichta D."/>
            <person name="Hasegawa N."/>
            <person name="Ohya T."/>
            <person name="Bhattarai S."/>
            <person name="Sasajima S."/>
            <person name="Aoto Y."/>
            <person name="Tuganbaev T."/>
            <person name="Yaginuma M."/>
            <person name="Ueda M."/>
            <person name="Okahashi N."/>
            <person name="Amafuji K."/>
            <person name="Kiridooshi Y."/>
            <person name="Sugita K."/>
            <person name="Strazar M."/>
            <person name="Skelly A."/>
            <person name="Suda W."/>
            <person name="Hattori M."/>
            <person name="Nakamoto N."/>
            <person name="Caballero S."/>
            <person name="Norman J."/>
            <person name="Olle B."/>
            <person name="Tanoue T."/>
            <person name="Arita M."/>
            <person name="Bucci V."/>
            <person name="Atarashi K."/>
            <person name="Xavier R."/>
            <person name="Honda K."/>
        </authorList>
    </citation>
    <scope>NUCLEOTIDE SEQUENCE [LARGE SCALE GENOMIC DNA]</scope>
    <source>
        <strain evidence="5">k04-0078-D8-1</strain>
    </source>
</reference>
<dbReference type="PANTHER" id="PTHR30204:SF98">
    <property type="entry name" value="HTH-TYPE TRANSCRIPTIONAL REGULATOR ADHR"/>
    <property type="match status" value="1"/>
</dbReference>
<evidence type="ECO:0000313" key="4">
    <source>
        <dbReference type="EMBL" id="GAA6406807.1"/>
    </source>
</evidence>
<gene>
    <name evidence="4" type="ORF">K040078D81_09240</name>
</gene>
<keyword evidence="5" id="KW-1185">Reference proteome</keyword>
<dbReference type="InterPro" id="IPR000551">
    <property type="entry name" value="MerR-type_HTH_dom"/>
</dbReference>
<evidence type="ECO:0000259" key="3">
    <source>
        <dbReference type="PROSITE" id="PS50937"/>
    </source>
</evidence>
<proteinExistence type="predicted"/>
<dbReference type="RefSeq" id="WP_095171678.1">
    <property type="nucleotide sequence ID" value="NZ_BAABYW010000001.1"/>
</dbReference>
<dbReference type="SMART" id="SM00422">
    <property type="entry name" value="HTH_MERR"/>
    <property type="match status" value="1"/>
</dbReference>
<dbReference type="Pfam" id="PF13411">
    <property type="entry name" value="MerR_1"/>
    <property type="match status" value="1"/>
</dbReference>
<dbReference type="PRINTS" id="PR00040">
    <property type="entry name" value="HTHMERR"/>
</dbReference>
<dbReference type="InterPro" id="IPR009061">
    <property type="entry name" value="DNA-bd_dom_put_sf"/>
</dbReference>
<feature type="domain" description="HTH merR-type" evidence="3">
    <location>
        <begin position="1"/>
        <end position="69"/>
    </location>
</feature>
<accession>A0ABQ0B5S6</accession>
<evidence type="ECO:0000256" key="1">
    <source>
        <dbReference type="ARBA" id="ARBA00023125"/>
    </source>
</evidence>
<keyword evidence="1" id="KW-0238">DNA-binding</keyword>
<evidence type="ECO:0000313" key="5">
    <source>
        <dbReference type="Proteomes" id="UP001600943"/>
    </source>
</evidence>
<dbReference type="InterPro" id="IPR047057">
    <property type="entry name" value="MerR_fam"/>
</dbReference>
<comment type="caution">
    <text evidence="4">The sequence shown here is derived from an EMBL/GenBank/DDBJ whole genome shotgun (WGS) entry which is preliminary data.</text>
</comment>
<dbReference type="PROSITE" id="PS50937">
    <property type="entry name" value="HTH_MERR_2"/>
    <property type="match status" value="1"/>
</dbReference>
<name>A0ABQ0B5S6_9FIRM</name>
<dbReference type="PANTHER" id="PTHR30204">
    <property type="entry name" value="REDOX-CYCLING DRUG-SENSING TRANSCRIPTIONAL ACTIVATOR SOXR"/>
    <property type="match status" value="1"/>
</dbReference>